<accession>A0ACD3T4H7</accession>
<gene>
    <name evidence="1" type="ORF">DA092_05375</name>
</gene>
<evidence type="ECO:0000313" key="1">
    <source>
        <dbReference type="EMBL" id="TMX77189.1"/>
    </source>
</evidence>
<reference evidence="1" key="1">
    <citation type="submission" date="2018-03" db="EMBL/GenBank/DDBJ databases">
        <title>Genomic characterization of a polymicrobial infection associated with a disease outbreak in Pacific white shrimp (Litopenaeus vannamei).</title>
        <authorList>
            <person name="Turner J.W."/>
            <person name="Bachand P.T."/>
            <person name="Tallman J."/>
            <person name="Elledge N.C."/>
            <person name="Pinnell L.J."/>
            <person name="Laughlin R.C."/>
            <person name="Zimba P.V."/>
        </authorList>
    </citation>
    <scope>NUCLEOTIDE SEQUENCE</scope>
    <source>
        <strain evidence="1">Hep-2b-22</strain>
    </source>
</reference>
<organism evidence="1 2">
    <name type="scientific">Photobacterium damselae</name>
    <dbReference type="NCBI Taxonomy" id="38293"/>
    <lineage>
        <taxon>Bacteria</taxon>
        <taxon>Pseudomonadati</taxon>
        <taxon>Pseudomonadota</taxon>
        <taxon>Gammaproteobacteria</taxon>
        <taxon>Vibrionales</taxon>
        <taxon>Vibrionaceae</taxon>
        <taxon>Photobacterium</taxon>
    </lineage>
</organism>
<keyword evidence="2" id="KW-1185">Reference proteome</keyword>
<protein>
    <submittedName>
        <fullName evidence="1">Uncharacterized protein</fullName>
    </submittedName>
</protein>
<dbReference type="EMBL" id="PZOJ01000012">
    <property type="protein sequence ID" value="TMX77189.1"/>
    <property type="molecule type" value="Genomic_DNA"/>
</dbReference>
<name>A0ACD3T4H7_PHODM</name>
<comment type="caution">
    <text evidence="1">The sequence shown here is derived from an EMBL/GenBank/DDBJ whole genome shotgun (WGS) entry which is preliminary data.</text>
</comment>
<proteinExistence type="predicted"/>
<sequence length="138" mass="14902">MNTVLESLTGLIPFILYFSLSIVFLLIFKIIYVRCTPHDEWKLVKDDKNIAAAIALAGSIIGYSLAISGAARNAVNLIDFSIWGCIGLIAQLIAFLIIRVGFIPQIVSRIEKGEIPAGIIMATTSIAIGLLNAACMSY</sequence>
<evidence type="ECO:0000313" key="2">
    <source>
        <dbReference type="Proteomes" id="UP000718715"/>
    </source>
</evidence>
<dbReference type="Proteomes" id="UP000718715">
    <property type="component" value="Unassembled WGS sequence"/>
</dbReference>